<protein>
    <submittedName>
        <fullName evidence="2">Uncharacterized protein</fullName>
    </submittedName>
</protein>
<dbReference type="EMBL" id="JAPFQA010000004">
    <property type="protein sequence ID" value="MCZ8545081.1"/>
    <property type="molecule type" value="Genomic_DNA"/>
</dbReference>
<dbReference type="RefSeq" id="WP_269905575.1">
    <property type="nucleotide sequence ID" value="NZ_JAPFQA010000004.1"/>
</dbReference>
<evidence type="ECO:0000313" key="2">
    <source>
        <dbReference type="EMBL" id="MCZ8545081.1"/>
    </source>
</evidence>
<evidence type="ECO:0000256" key="1">
    <source>
        <dbReference type="SAM" id="MobiDB-lite"/>
    </source>
</evidence>
<dbReference type="Proteomes" id="UP001152178">
    <property type="component" value="Unassembled WGS sequence"/>
</dbReference>
<sequence length="64" mass="7183">MTEAQAWYNPLEYSPRPASRNLGLSSNSDLAARASSGDKFAKAELVRRARVHEEAYQNWQNTNG</sequence>
<name>A0ABT4QU13_9HYPH</name>
<accession>A0ABT4QU13</accession>
<gene>
    <name evidence="2" type="ORF">OOJ09_12880</name>
</gene>
<comment type="caution">
    <text evidence="2">The sequence shown here is derived from an EMBL/GenBank/DDBJ whole genome shotgun (WGS) entry which is preliminary data.</text>
</comment>
<keyword evidence="3" id="KW-1185">Reference proteome</keyword>
<feature type="region of interest" description="Disordered" evidence="1">
    <location>
        <begin position="1"/>
        <end position="25"/>
    </location>
</feature>
<evidence type="ECO:0000313" key="3">
    <source>
        <dbReference type="Proteomes" id="UP001152178"/>
    </source>
</evidence>
<organism evidence="2 3">
    <name type="scientific">Mesorhizobium qingshengii</name>
    <dbReference type="NCBI Taxonomy" id="1165689"/>
    <lineage>
        <taxon>Bacteria</taxon>
        <taxon>Pseudomonadati</taxon>
        <taxon>Pseudomonadota</taxon>
        <taxon>Alphaproteobacteria</taxon>
        <taxon>Hyphomicrobiales</taxon>
        <taxon>Phyllobacteriaceae</taxon>
        <taxon>Mesorhizobium</taxon>
    </lineage>
</organism>
<reference evidence="2" key="1">
    <citation type="submission" date="2022-11" db="EMBL/GenBank/DDBJ databases">
        <authorList>
            <person name="Coimbra C."/>
        </authorList>
    </citation>
    <scope>NUCLEOTIDE SEQUENCE</scope>
    <source>
        <strain evidence="2">Jales19</strain>
    </source>
</reference>
<proteinExistence type="predicted"/>